<proteinExistence type="predicted"/>
<keyword evidence="3" id="KW-1185">Reference proteome</keyword>
<protein>
    <submittedName>
        <fullName evidence="2">Uncharacterized protein</fullName>
    </submittedName>
</protein>
<reference evidence="2 3" key="1">
    <citation type="submission" date="2020-08" db="EMBL/GenBank/DDBJ databases">
        <title>Genomic Encyclopedia of Type Strains, Phase IV (KMG-IV): sequencing the most valuable type-strain genomes for metagenomic binning, comparative biology and taxonomic classification.</title>
        <authorList>
            <person name="Goeker M."/>
        </authorList>
    </citation>
    <scope>NUCLEOTIDE SEQUENCE [LARGE SCALE GENOMIC DNA]</scope>
    <source>
        <strain evidence="2 3">DSM 106146</strain>
    </source>
</reference>
<dbReference type="Proteomes" id="UP000543642">
    <property type="component" value="Unassembled WGS sequence"/>
</dbReference>
<evidence type="ECO:0000256" key="1">
    <source>
        <dbReference type="SAM" id="Phobius"/>
    </source>
</evidence>
<sequence>MAKRMWQLRKICCNVIAWMLIWLIGILAIPAGIIMLVIYCVRSFSDKVIRRTQRGIKAS</sequence>
<gene>
    <name evidence="2" type="ORF">HNP82_001569</name>
</gene>
<dbReference type="EMBL" id="JACHFW010000005">
    <property type="protein sequence ID" value="MBB5264442.1"/>
    <property type="molecule type" value="Genomic_DNA"/>
</dbReference>
<dbReference type="RefSeq" id="WP_183773030.1">
    <property type="nucleotide sequence ID" value="NZ_CAWVEG010000154.1"/>
</dbReference>
<keyword evidence="1" id="KW-0472">Membrane</keyword>
<keyword evidence="1" id="KW-0812">Transmembrane</keyword>
<evidence type="ECO:0000313" key="3">
    <source>
        <dbReference type="Proteomes" id="UP000543642"/>
    </source>
</evidence>
<organism evidence="2 3">
    <name type="scientific">Catenibacillus scindens</name>
    <dbReference type="NCBI Taxonomy" id="673271"/>
    <lineage>
        <taxon>Bacteria</taxon>
        <taxon>Bacillati</taxon>
        <taxon>Bacillota</taxon>
        <taxon>Clostridia</taxon>
        <taxon>Lachnospirales</taxon>
        <taxon>Lachnospiraceae</taxon>
        <taxon>Catenibacillus</taxon>
    </lineage>
</organism>
<comment type="caution">
    <text evidence="2">The sequence shown here is derived from an EMBL/GenBank/DDBJ whole genome shotgun (WGS) entry which is preliminary data.</text>
</comment>
<dbReference type="AlphaFoldDB" id="A0A7W8M5E5"/>
<keyword evidence="1" id="KW-1133">Transmembrane helix</keyword>
<evidence type="ECO:0000313" key="2">
    <source>
        <dbReference type="EMBL" id="MBB5264442.1"/>
    </source>
</evidence>
<accession>A0A7W8M5E5</accession>
<name>A0A7W8M5E5_9FIRM</name>
<feature type="transmembrane region" description="Helical" evidence="1">
    <location>
        <begin position="15"/>
        <end position="41"/>
    </location>
</feature>